<protein>
    <recommendedName>
        <fullName evidence="5">NADH-ubiquinone oxidoreductase chain 2</fullName>
        <ecNumber evidence="4">7.1.1.2</ecNumber>
    </recommendedName>
    <alternativeName>
        <fullName evidence="17">NADH dehydrogenase subunit 2</fullName>
    </alternativeName>
</protein>
<dbReference type="GO" id="GO:0008137">
    <property type="term" value="F:NADH dehydrogenase (ubiquinone) activity"/>
    <property type="evidence" value="ECO:0007669"/>
    <property type="project" value="UniProtKB-EC"/>
</dbReference>
<feature type="transmembrane region" description="Helical" evidence="19">
    <location>
        <begin position="264"/>
        <end position="283"/>
    </location>
</feature>
<accession>A0A0F6QK91</accession>
<feature type="transmembrane region" description="Helical" evidence="19">
    <location>
        <begin position="174"/>
        <end position="192"/>
    </location>
</feature>
<evidence type="ECO:0000256" key="11">
    <source>
        <dbReference type="ARBA" id="ARBA00022982"/>
    </source>
</evidence>
<sequence>MLIILLLSIYFIISSKSWFLIWLGLELNTLIFLLLNLEVCNKKTEFEFKYFYIQFLGSSLFLSSWIWVNKTILFYSMMMKLILFPFLFWIINLMKWVDAKSIWILIFLQKIGPICVLMSLKIVTQNSGKIFLLMNFFISIMLGILKSNLIDLLILSSVSNVVMIFYLSSHSLFFLIFMFLYLFISSMVWLNIKYFNHQSFFINFIIIMGMPPSLLFISKIYMFTYLSYNLLYSMAMMLIMSGLIFLYMKIFFNLFNKKFFKFTLYTHFSSYVFMYSVILGMMLM</sequence>
<evidence type="ECO:0000256" key="4">
    <source>
        <dbReference type="ARBA" id="ARBA00012944"/>
    </source>
</evidence>
<dbReference type="InterPro" id="IPR050175">
    <property type="entry name" value="Complex_I_Subunit_2"/>
</dbReference>
<evidence type="ECO:0000256" key="8">
    <source>
        <dbReference type="ARBA" id="ARBA00022692"/>
    </source>
</evidence>
<keyword evidence="15 20" id="KW-0496">Mitochondrion</keyword>
<dbReference type="AlphaFoldDB" id="A0A0F6QK91"/>
<evidence type="ECO:0000256" key="18">
    <source>
        <dbReference type="ARBA" id="ARBA00049551"/>
    </source>
</evidence>
<feature type="transmembrane region" description="Helical" evidence="19">
    <location>
        <begin position="102"/>
        <end position="122"/>
    </location>
</feature>
<comment type="catalytic activity">
    <reaction evidence="18">
        <text>a ubiquinone + NADH + 5 H(+)(in) = a ubiquinol + NAD(+) + 4 H(+)(out)</text>
        <dbReference type="Rhea" id="RHEA:29091"/>
        <dbReference type="Rhea" id="RHEA-COMP:9565"/>
        <dbReference type="Rhea" id="RHEA-COMP:9566"/>
        <dbReference type="ChEBI" id="CHEBI:15378"/>
        <dbReference type="ChEBI" id="CHEBI:16389"/>
        <dbReference type="ChEBI" id="CHEBI:17976"/>
        <dbReference type="ChEBI" id="CHEBI:57540"/>
        <dbReference type="ChEBI" id="CHEBI:57945"/>
        <dbReference type="EC" id="7.1.1.2"/>
    </reaction>
</comment>
<keyword evidence="6" id="KW-0813">Transport</keyword>
<keyword evidence="7" id="KW-0679">Respiratory chain</keyword>
<evidence type="ECO:0000313" key="20">
    <source>
        <dbReference type="EMBL" id="AKE07183.1"/>
    </source>
</evidence>
<evidence type="ECO:0000256" key="7">
    <source>
        <dbReference type="ARBA" id="ARBA00022660"/>
    </source>
</evidence>
<gene>
    <name evidence="20" type="primary">ND2</name>
</gene>
<proteinExistence type="inferred from homology"/>
<dbReference type="PANTHER" id="PTHR46552:SF1">
    <property type="entry name" value="NADH-UBIQUINONE OXIDOREDUCTASE CHAIN 2"/>
    <property type="match status" value="1"/>
</dbReference>
<evidence type="ECO:0000256" key="12">
    <source>
        <dbReference type="ARBA" id="ARBA00022989"/>
    </source>
</evidence>
<dbReference type="GO" id="GO:0006120">
    <property type="term" value="P:mitochondrial electron transport, NADH to ubiquinone"/>
    <property type="evidence" value="ECO:0007669"/>
    <property type="project" value="TreeGrafter"/>
</dbReference>
<reference evidence="20" key="1">
    <citation type="journal article" date="2015" name="Proc. Natl. Acad. Sci. U.S.A.">
        <title>Maternal transmission, sex ratio distortion, and mitochondria.</title>
        <authorList>
            <person name="Perlman S.J."/>
            <person name="Hodson C.N."/>
            <person name="Hamilton P.T."/>
            <person name="Opit G.P."/>
            <person name="Gowen B.E."/>
        </authorList>
    </citation>
    <scope>NUCLEOTIDE SEQUENCE</scope>
    <source>
        <strain evidence="20">Arizona</strain>
    </source>
</reference>
<evidence type="ECO:0000256" key="9">
    <source>
        <dbReference type="ARBA" id="ARBA00022792"/>
    </source>
</evidence>
<evidence type="ECO:0000256" key="5">
    <source>
        <dbReference type="ARBA" id="ARBA00021008"/>
    </source>
</evidence>
<evidence type="ECO:0000256" key="3">
    <source>
        <dbReference type="ARBA" id="ARBA00007012"/>
    </source>
</evidence>
<keyword evidence="12 19" id="KW-1133">Transmembrane helix</keyword>
<evidence type="ECO:0000256" key="13">
    <source>
        <dbReference type="ARBA" id="ARBA00023027"/>
    </source>
</evidence>
<evidence type="ECO:0000256" key="16">
    <source>
        <dbReference type="ARBA" id="ARBA00023136"/>
    </source>
</evidence>
<keyword evidence="8 19" id="KW-0812">Transmembrane</keyword>
<evidence type="ECO:0000256" key="1">
    <source>
        <dbReference type="ARBA" id="ARBA00003257"/>
    </source>
</evidence>
<evidence type="ECO:0000256" key="2">
    <source>
        <dbReference type="ARBA" id="ARBA00004448"/>
    </source>
</evidence>
<keyword evidence="10" id="KW-1278">Translocase</keyword>
<name>A0A0F6QK91_9NEOP</name>
<comment type="subcellular location">
    <subcellularLocation>
        <location evidence="2">Mitochondrion inner membrane</location>
        <topology evidence="2">Multi-pass membrane protein</topology>
    </subcellularLocation>
</comment>
<evidence type="ECO:0000256" key="17">
    <source>
        <dbReference type="ARBA" id="ARBA00031028"/>
    </source>
</evidence>
<dbReference type="GO" id="GO:0005743">
    <property type="term" value="C:mitochondrial inner membrane"/>
    <property type="evidence" value="ECO:0007669"/>
    <property type="project" value="UniProtKB-SubCell"/>
</dbReference>
<keyword evidence="9" id="KW-0999">Mitochondrion inner membrane</keyword>
<dbReference type="EC" id="7.1.1.2" evidence="4"/>
<dbReference type="PANTHER" id="PTHR46552">
    <property type="entry name" value="NADH-UBIQUINONE OXIDOREDUCTASE CHAIN 2"/>
    <property type="match status" value="1"/>
</dbReference>
<comment type="similarity">
    <text evidence="3">Belongs to the complex I subunit 2 family.</text>
</comment>
<feature type="transmembrane region" description="Helical" evidence="19">
    <location>
        <begin position="230"/>
        <end position="252"/>
    </location>
</feature>
<evidence type="ECO:0000256" key="6">
    <source>
        <dbReference type="ARBA" id="ARBA00022448"/>
    </source>
</evidence>
<dbReference type="EMBL" id="KP657695">
    <property type="protein sequence ID" value="AKE07183.1"/>
    <property type="molecule type" value="Genomic_DNA"/>
</dbReference>
<evidence type="ECO:0000256" key="19">
    <source>
        <dbReference type="SAM" id="Phobius"/>
    </source>
</evidence>
<geneLocation type="mitochondrion" evidence="20"/>
<feature type="transmembrane region" description="Helical" evidence="19">
    <location>
        <begin position="49"/>
        <end position="66"/>
    </location>
</feature>
<keyword evidence="16 19" id="KW-0472">Membrane</keyword>
<organism evidence="20">
    <name type="scientific">Liposcelis nr. bostrychophila AZ</name>
    <dbReference type="NCBI Taxonomy" id="1643344"/>
    <lineage>
        <taxon>Eukaryota</taxon>
        <taxon>Metazoa</taxon>
        <taxon>Ecdysozoa</taxon>
        <taxon>Arthropoda</taxon>
        <taxon>Hexapoda</taxon>
        <taxon>Insecta</taxon>
        <taxon>Pterygota</taxon>
        <taxon>Neoptera</taxon>
        <taxon>Paraneoptera</taxon>
        <taxon>Psocodea</taxon>
        <taxon>Troctomorpha</taxon>
        <taxon>Liposcelidetae</taxon>
        <taxon>Liposcelididae</taxon>
        <taxon>Liposcelis</taxon>
    </lineage>
</organism>
<keyword evidence="14" id="KW-0830">Ubiquinone</keyword>
<comment type="function">
    <text evidence="1">Core subunit of the mitochondrial membrane respiratory chain NADH dehydrogenase (Complex I) that is believed to belong to the minimal assembly required for catalysis. Complex I functions in the transfer of electrons from NADH to the respiratory chain. The immediate electron acceptor for the enzyme is believed to be ubiquinone.</text>
</comment>
<feature type="transmembrane region" description="Helical" evidence="19">
    <location>
        <begin position="128"/>
        <end position="145"/>
    </location>
</feature>
<evidence type="ECO:0000256" key="10">
    <source>
        <dbReference type="ARBA" id="ARBA00022967"/>
    </source>
</evidence>
<evidence type="ECO:0000256" key="14">
    <source>
        <dbReference type="ARBA" id="ARBA00023075"/>
    </source>
</evidence>
<feature type="transmembrane region" description="Helical" evidence="19">
    <location>
        <begin position="72"/>
        <end position="90"/>
    </location>
</feature>
<keyword evidence="13" id="KW-0520">NAD</keyword>
<keyword evidence="11" id="KW-0249">Electron transport</keyword>
<feature type="transmembrane region" description="Helical" evidence="19">
    <location>
        <begin position="204"/>
        <end position="224"/>
    </location>
</feature>
<evidence type="ECO:0000256" key="15">
    <source>
        <dbReference type="ARBA" id="ARBA00023128"/>
    </source>
</evidence>